<dbReference type="AlphaFoldDB" id="A0A510X4P5"/>
<dbReference type="PROSITE" id="PS51007">
    <property type="entry name" value="CYTC"/>
    <property type="match status" value="2"/>
</dbReference>
<comment type="subcellular location">
    <subcellularLocation>
        <location evidence="1">Membrane</location>
        <topology evidence="1">Multi-pass membrane protein</topology>
    </subcellularLocation>
</comment>
<feature type="transmembrane region" description="Helical" evidence="16">
    <location>
        <begin position="83"/>
        <end position="104"/>
    </location>
</feature>
<evidence type="ECO:0000256" key="13">
    <source>
        <dbReference type="ARBA" id="ARBA00023136"/>
    </source>
</evidence>
<dbReference type="EMBL" id="BJUK01000002">
    <property type="protein sequence ID" value="GEK45941.1"/>
    <property type="molecule type" value="Genomic_DNA"/>
</dbReference>
<dbReference type="PRINTS" id="PR01166">
    <property type="entry name" value="CYCOXIDASEII"/>
</dbReference>
<evidence type="ECO:0000256" key="9">
    <source>
        <dbReference type="ARBA" id="ARBA00022982"/>
    </source>
</evidence>
<dbReference type="InterPro" id="IPR045187">
    <property type="entry name" value="CcO_II"/>
</dbReference>
<feature type="transmembrane region" description="Helical" evidence="16">
    <location>
        <begin position="38"/>
        <end position="62"/>
    </location>
</feature>
<dbReference type="RefSeq" id="WP_146801028.1">
    <property type="nucleotide sequence ID" value="NZ_BJUK01000002.1"/>
</dbReference>
<keyword evidence="6 16" id="KW-0812">Transmembrane</keyword>
<reference evidence="19 21" key="1">
    <citation type="submission" date="2019-07" db="EMBL/GenBank/DDBJ databases">
        <title>Whole genome shotgun sequence of Halomonas pacifica NBRC 102220.</title>
        <authorList>
            <person name="Hosoyama A."/>
            <person name="Uohara A."/>
            <person name="Ohji S."/>
            <person name="Ichikawa N."/>
        </authorList>
    </citation>
    <scope>NUCLEOTIDE SEQUENCE [LARGE SCALE GENOMIC DNA]</scope>
    <source>
        <strain evidence="19 21">NBRC 102220</strain>
    </source>
</reference>
<keyword evidence="4" id="KW-0813">Transport</keyword>
<gene>
    <name evidence="19" type="ORF">HPA02_02240</name>
    <name evidence="20" type="ORF">I7V36_10980</name>
</gene>
<keyword evidence="7 15" id="KW-0479">Metal-binding</keyword>
<dbReference type="InterPro" id="IPR009056">
    <property type="entry name" value="Cyt_c-like_dom"/>
</dbReference>
<comment type="catalytic activity">
    <reaction evidence="14">
        <text>4 Fe(II)-[cytochrome c] + O2 + 8 H(+)(in) = 4 Fe(III)-[cytochrome c] + 2 H2O + 4 H(+)(out)</text>
        <dbReference type="Rhea" id="RHEA:11436"/>
        <dbReference type="Rhea" id="RHEA-COMP:10350"/>
        <dbReference type="Rhea" id="RHEA-COMP:14399"/>
        <dbReference type="ChEBI" id="CHEBI:15377"/>
        <dbReference type="ChEBI" id="CHEBI:15378"/>
        <dbReference type="ChEBI" id="CHEBI:15379"/>
        <dbReference type="ChEBI" id="CHEBI:29033"/>
        <dbReference type="ChEBI" id="CHEBI:29034"/>
        <dbReference type="EC" id="7.1.1.9"/>
    </reaction>
</comment>
<evidence type="ECO:0000256" key="7">
    <source>
        <dbReference type="ARBA" id="ARBA00022723"/>
    </source>
</evidence>
<evidence type="ECO:0000256" key="6">
    <source>
        <dbReference type="ARBA" id="ARBA00022692"/>
    </source>
</evidence>
<dbReference type="OrthoDB" id="9773456at2"/>
<name>A0A510X4P5_9GAMM</name>
<comment type="similarity">
    <text evidence="2">Belongs to the cytochrome c oxidase subunit 2 family.</text>
</comment>
<feature type="domain" description="Cytochrome oxidase subunit II copper A binding" evidence="17">
    <location>
        <begin position="112"/>
        <end position="253"/>
    </location>
</feature>
<dbReference type="PANTHER" id="PTHR22888">
    <property type="entry name" value="CYTOCHROME C OXIDASE, SUBUNIT II"/>
    <property type="match status" value="1"/>
</dbReference>
<dbReference type="InterPro" id="IPR036257">
    <property type="entry name" value="Cyt_c_oxidase_su2_TM_sf"/>
</dbReference>
<evidence type="ECO:0000313" key="22">
    <source>
        <dbReference type="Proteomes" id="UP000651738"/>
    </source>
</evidence>
<keyword evidence="21" id="KW-1185">Reference proteome</keyword>
<evidence type="ECO:0000259" key="17">
    <source>
        <dbReference type="PROSITE" id="PS50857"/>
    </source>
</evidence>
<keyword evidence="11 15" id="KW-0408">Iron</keyword>
<evidence type="ECO:0000256" key="3">
    <source>
        <dbReference type="ARBA" id="ARBA00012949"/>
    </source>
</evidence>
<keyword evidence="9" id="KW-0249">Electron transport</keyword>
<evidence type="ECO:0000256" key="8">
    <source>
        <dbReference type="ARBA" id="ARBA00022967"/>
    </source>
</evidence>
<dbReference type="InterPro" id="IPR002429">
    <property type="entry name" value="CcO_II-like_C"/>
</dbReference>
<evidence type="ECO:0000256" key="10">
    <source>
        <dbReference type="ARBA" id="ARBA00022989"/>
    </source>
</evidence>
<dbReference type="Proteomes" id="UP000651738">
    <property type="component" value="Unassembled WGS sequence"/>
</dbReference>
<dbReference type="Gene3D" id="1.10.287.90">
    <property type="match status" value="1"/>
</dbReference>
<keyword evidence="12" id="KW-0186">Copper</keyword>
<evidence type="ECO:0000256" key="16">
    <source>
        <dbReference type="SAM" id="Phobius"/>
    </source>
</evidence>
<evidence type="ECO:0000256" key="1">
    <source>
        <dbReference type="ARBA" id="ARBA00004141"/>
    </source>
</evidence>
<evidence type="ECO:0000256" key="5">
    <source>
        <dbReference type="ARBA" id="ARBA00022617"/>
    </source>
</evidence>
<keyword evidence="5 15" id="KW-0349">Heme</keyword>
<dbReference type="GO" id="GO:0020037">
    <property type="term" value="F:heme binding"/>
    <property type="evidence" value="ECO:0007669"/>
    <property type="project" value="InterPro"/>
</dbReference>
<evidence type="ECO:0000313" key="20">
    <source>
        <dbReference type="EMBL" id="MBH8580616.1"/>
    </source>
</evidence>
<dbReference type="EC" id="7.1.1.9" evidence="3"/>
<dbReference type="InterPro" id="IPR008972">
    <property type="entry name" value="Cupredoxin"/>
</dbReference>
<dbReference type="GO" id="GO:0005507">
    <property type="term" value="F:copper ion binding"/>
    <property type="evidence" value="ECO:0007669"/>
    <property type="project" value="InterPro"/>
</dbReference>
<evidence type="ECO:0000256" key="14">
    <source>
        <dbReference type="ARBA" id="ARBA00047816"/>
    </source>
</evidence>
<dbReference type="PROSITE" id="PS50857">
    <property type="entry name" value="COX2_CUA"/>
    <property type="match status" value="1"/>
</dbReference>
<protein>
    <recommendedName>
        <fullName evidence="3">cytochrome-c oxidase</fullName>
        <ecNumber evidence="3">7.1.1.9</ecNumber>
    </recommendedName>
</protein>
<dbReference type="PROSITE" id="PS00078">
    <property type="entry name" value="COX2"/>
    <property type="match status" value="1"/>
</dbReference>
<evidence type="ECO:0000256" key="11">
    <source>
        <dbReference type="ARBA" id="ARBA00023004"/>
    </source>
</evidence>
<evidence type="ECO:0000256" key="12">
    <source>
        <dbReference type="ARBA" id="ARBA00023008"/>
    </source>
</evidence>
<dbReference type="InterPro" id="IPR036909">
    <property type="entry name" value="Cyt_c-like_dom_sf"/>
</dbReference>
<dbReference type="Gene3D" id="2.60.40.420">
    <property type="entry name" value="Cupredoxins - blue copper proteins"/>
    <property type="match status" value="1"/>
</dbReference>
<evidence type="ECO:0000256" key="2">
    <source>
        <dbReference type="ARBA" id="ARBA00007866"/>
    </source>
</evidence>
<dbReference type="GO" id="GO:0004129">
    <property type="term" value="F:cytochrome-c oxidase activity"/>
    <property type="evidence" value="ECO:0007669"/>
    <property type="project" value="UniProtKB-EC"/>
</dbReference>
<organism evidence="19 21">
    <name type="scientific">Bisbaumannia pacifica</name>
    <dbReference type="NCBI Taxonomy" id="77098"/>
    <lineage>
        <taxon>Bacteria</taxon>
        <taxon>Pseudomonadati</taxon>
        <taxon>Pseudomonadota</taxon>
        <taxon>Gammaproteobacteria</taxon>
        <taxon>Oceanospirillales</taxon>
        <taxon>Halomonadaceae</taxon>
        <taxon>Bisbaumannia</taxon>
    </lineage>
</organism>
<dbReference type="PANTHER" id="PTHR22888:SF9">
    <property type="entry name" value="CYTOCHROME C OXIDASE SUBUNIT 2"/>
    <property type="match status" value="1"/>
</dbReference>
<proteinExistence type="inferred from homology"/>
<feature type="domain" description="Cytochrome c" evidence="18">
    <location>
        <begin position="266"/>
        <end position="353"/>
    </location>
</feature>
<dbReference type="GO" id="GO:0016020">
    <property type="term" value="C:membrane"/>
    <property type="evidence" value="ECO:0007669"/>
    <property type="project" value="UniProtKB-SubCell"/>
</dbReference>
<reference evidence="20 22" key="2">
    <citation type="submission" date="2020-12" db="EMBL/GenBank/DDBJ databases">
        <title>Draft genome sequence of Halomonas pacifica strain CARE-V15.</title>
        <authorList>
            <person name="Vignesh N."/>
            <person name="Thabitha A."/>
            <person name="Saravanan R."/>
            <person name="Manigandan V."/>
        </authorList>
    </citation>
    <scope>NUCLEOTIDE SEQUENCE [LARGE SCALE GENOMIC DNA]</scope>
    <source>
        <strain evidence="20 22">CARE-V15</strain>
    </source>
</reference>
<dbReference type="Pfam" id="PF00116">
    <property type="entry name" value="COX2"/>
    <property type="match status" value="1"/>
</dbReference>
<dbReference type="CDD" id="cd13919">
    <property type="entry name" value="CuRO_HCO_II_like_5"/>
    <property type="match status" value="1"/>
</dbReference>
<dbReference type="Gene3D" id="1.10.760.10">
    <property type="entry name" value="Cytochrome c-like domain"/>
    <property type="match status" value="2"/>
</dbReference>
<dbReference type="Pfam" id="PF00034">
    <property type="entry name" value="Cytochrom_C"/>
    <property type="match status" value="2"/>
</dbReference>
<dbReference type="GO" id="GO:0042773">
    <property type="term" value="P:ATP synthesis coupled electron transport"/>
    <property type="evidence" value="ECO:0007669"/>
    <property type="project" value="TreeGrafter"/>
</dbReference>
<dbReference type="SUPFAM" id="SSF46626">
    <property type="entry name" value="Cytochrome c"/>
    <property type="match status" value="2"/>
</dbReference>
<dbReference type="SUPFAM" id="SSF49503">
    <property type="entry name" value="Cupredoxins"/>
    <property type="match status" value="1"/>
</dbReference>
<evidence type="ECO:0000313" key="19">
    <source>
        <dbReference type="EMBL" id="GEK45941.1"/>
    </source>
</evidence>
<keyword evidence="13 16" id="KW-0472">Membrane</keyword>
<comment type="caution">
    <text evidence="19">The sequence shown here is derived from an EMBL/GenBank/DDBJ whole genome shotgun (WGS) entry which is preliminary data.</text>
</comment>
<dbReference type="EMBL" id="JAEDAF010000009">
    <property type="protein sequence ID" value="MBH8580616.1"/>
    <property type="molecule type" value="Genomic_DNA"/>
</dbReference>
<evidence type="ECO:0000256" key="15">
    <source>
        <dbReference type="PROSITE-ProRule" id="PRU00433"/>
    </source>
</evidence>
<accession>A0A510X4P5</accession>
<keyword evidence="8" id="KW-1278">Translocase</keyword>
<sequence>MIIAWVVILLTLGSVLFYLVSPWQLTPLASNWGTMDTTIQITALVTGAVFVAVNLFLAWVILRYRHRAGRRADFEPENKRLEGWLTLVTGVGIAALLAPGLWVWGDFVRAPEEAHRVEVVGQQWRWSFRLPGEDGEFGRVDPRALEADNPFGLGEDPAGLDDRLVMEPRLLLPQGQPVQLRLRSKDVLHNFQVANFRAKMDLVPGQVSHFWLTPTEPGDYQVVCAELCGIAHFAMRARIEVVAPEVFEAWRDGLPTQADWLARANPDLEAGRTHYASCAACHGASGGGNAAIQAPPLAGLTPDYLYRQLELFRHGARGTHAEDGPGQQMRPFALQLPDEAAIGDVAAYIATFEPAISPPAEAGDPRRGAGLYRTCAHCHGARGEGVAATRGPPLAGLPDWYLIRQLEHFREGIRGRHADDPYGNQMVDMAQMLVNRRAVEDVVAHITRVGTGTEE</sequence>
<evidence type="ECO:0000256" key="4">
    <source>
        <dbReference type="ARBA" id="ARBA00022448"/>
    </source>
</evidence>
<keyword evidence="10 16" id="KW-1133">Transmembrane helix</keyword>
<dbReference type="Proteomes" id="UP000321275">
    <property type="component" value="Unassembled WGS sequence"/>
</dbReference>
<evidence type="ECO:0000259" key="18">
    <source>
        <dbReference type="PROSITE" id="PS51007"/>
    </source>
</evidence>
<feature type="domain" description="Cytochrome c" evidence="18">
    <location>
        <begin position="363"/>
        <end position="450"/>
    </location>
</feature>
<evidence type="ECO:0000313" key="21">
    <source>
        <dbReference type="Proteomes" id="UP000321275"/>
    </source>
</evidence>
<dbReference type="InterPro" id="IPR001505">
    <property type="entry name" value="Copper_CuA"/>
</dbReference>